<accession>A0A242CJV4</accession>
<dbReference type="PANTHER" id="PTHR43479:SF11">
    <property type="entry name" value="ACREF_ENVCD OPERON REPRESSOR-RELATED"/>
    <property type="match status" value="1"/>
</dbReference>
<dbReference type="OrthoDB" id="66596at2"/>
<evidence type="ECO:0000256" key="2">
    <source>
        <dbReference type="PROSITE-ProRule" id="PRU00335"/>
    </source>
</evidence>
<dbReference type="SUPFAM" id="SSF46689">
    <property type="entry name" value="Homeodomain-like"/>
    <property type="match status" value="1"/>
</dbReference>
<proteinExistence type="predicted"/>
<evidence type="ECO:0000259" key="3">
    <source>
        <dbReference type="PROSITE" id="PS50977"/>
    </source>
</evidence>
<dbReference type="InterPro" id="IPR036271">
    <property type="entry name" value="Tet_transcr_reg_TetR-rel_C_sf"/>
</dbReference>
<dbReference type="Proteomes" id="UP000195139">
    <property type="component" value="Unassembled WGS sequence"/>
</dbReference>
<dbReference type="STRING" id="1834181.A5880_001218"/>
<comment type="caution">
    <text evidence="5">The sequence shown here is derived from an EMBL/GenBank/DDBJ whole genome shotgun (WGS) entry which is preliminary data.</text>
</comment>
<reference evidence="4 6" key="2">
    <citation type="submission" date="2018-07" db="EMBL/GenBank/DDBJ databases">
        <title>The Genome Sequence of Enterococcus sp. DIV0659b.</title>
        <authorList>
            <consortium name="The Broad Institute Genomics Platform"/>
            <consortium name="The Broad Institute Genomic Center for Infectious Diseases"/>
            <person name="Earl A."/>
            <person name="Manson A."/>
            <person name="Schwartman J."/>
            <person name="Gilmore M."/>
            <person name="Abouelleil A."/>
            <person name="Cao P."/>
            <person name="Chapman S."/>
            <person name="Cusick C."/>
            <person name="Shea T."/>
            <person name="Young S."/>
            <person name="Neafsey D."/>
            <person name="Nusbaum C."/>
            <person name="Birren B."/>
        </authorList>
    </citation>
    <scope>NUCLEOTIDE SEQUENCE [LARGE SCALE GENOMIC DNA]</scope>
    <source>
        <strain evidence="4 6">4G2_DIV0659</strain>
    </source>
</reference>
<feature type="DNA-binding region" description="H-T-H motif" evidence="2">
    <location>
        <begin position="29"/>
        <end position="48"/>
    </location>
</feature>
<evidence type="ECO:0000313" key="6">
    <source>
        <dbReference type="Proteomes" id="UP000195139"/>
    </source>
</evidence>
<evidence type="ECO:0000313" key="4">
    <source>
        <dbReference type="EMBL" id="MEI5992602.1"/>
    </source>
</evidence>
<dbReference type="Pfam" id="PF00440">
    <property type="entry name" value="TetR_N"/>
    <property type="match status" value="1"/>
</dbReference>
<keyword evidence="6" id="KW-1185">Reference proteome</keyword>
<feature type="domain" description="HTH tetR-type" evidence="3">
    <location>
        <begin position="6"/>
        <end position="66"/>
    </location>
</feature>
<organism evidence="5">
    <name type="scientific">Candidatus Enterococcus mansonii</name>
    <dbReference type="NCBI Taxonomy" id="1834181"/>
    <lineage>
        <taxon>Bacteria</taxon>
        <taxon>Bacillati</taxon>
        <taxon>Bacillota</taxon>
        <taxon>Bacilli</taxon>
        <taxon>Lactobacillales</taxon>
        <taxon>Enterococcaceae</taxon>
        <taxon>Enterococcus</taxon>
    </lineage>
</organism>
<dbReference type="AlphaFoldDB" id="A0A242CJV4"/>
<name>A0A242CJV4_9ENTE</name>
<keyword evidence="1 2" id="KW-0238">DNA-binding</keyword>
<dbReference type="PROSITE" id="PS50977">
    <property type="entry name" value="HTH_TETR_2"/>
    <property type="match status" value="1"/>
</dbReference>
<dbReference type="EMBL" id="NGLE02000001">
    <property type="protein sequence ID" value="MEI5992602.1"/>
    <property type="molecule type" value="Genomic_DNA"/>
</dbReference>
<dbReference type="SUPFAM" id="SSF48498">
    <property type="entry name" value="Tetracyclin repressor-like, C-terminal domain"/>
    <property type="match status" value="1"/>
</dbReference>
<dbReference type="InterPro" id="IPR001647">
    <property type="entry name" value="HTH_TetR"/>
</dbReference>
<dbReference type="PANTHER" id="PTHR43479">
    <property type="entry name" value="ACREF/ENVCD OPERON REPRESSOR-RELATED"/>
    <property type="match status" value="1"/>
</dbReference>
<gene>
    <name evidence="4" type="ORF">A5880_000124</name>
    <name evidence="5" type="ORF">A5880_001218</name>
</gene>
<dbReference type="PRINTS" id="PR00455">
    <property type="entry name" value="HTHTETR"/>
</dbReference>
<protein>
    <recommendedName>
        <fullName evidence="3">HTH tetR-type domain-containing protein</fullName>
    </recommendedName>
</protein>
<dbReference type="InterPro" id="IPR009057">
    <property type="entry name" value="Homeodomain-like_sf"/>
</dbReference>
<dbReference type="GO" id="GO:0003677">
    <property type="term" value="F:DNA binding"/>
    <property type="evidence" value="ECO:0007669"/>
    <property type="project" value="UniProtKB-UniRule"/>
</dbReference>
<evidence type="ECO:0000313" key="5">
    <source>
        <dbReference type="EMBL" id="OTO10534.1"/>
    </source>
</evidence>
<dbReference type="EMBL" id="NGLE01000001">
    <property type="protein sequence ID" value="OTO10534.1"/>
    <property type="molecule type" value="Genomic_DNA"/>
</dbReference>
<evidence type="ECO:0000256" key="1">
    <source>
        <dbReference type="ARBA" id="ARBA00023125"/>
    </source>
</evidence>
<dbReference type="InterPro" id="IPR050624">
    <property type="entry name" value="HTH-type_Tx_Regulator"/>
</dbReference>
<dbReference type="RefSeq" id="WP_086330149.1">
    <property type="nucleotide sequence ID" value="NZ_NGLE02000001.1"/>
</dbReference>
<sequence>MVRKKVYTKEHILSAAQELLVSKGFSFITARNVADHMGISTQPIYLEFKNMEDLKLTMLNKIHEQLEKDFFSQEHTGNSLIDFGMSYLHLAKENSALYLSLYSDKHSYGAELQKLSLNFFKSLIGKDQNYLSFSDEQIEATHMKLWIIATGIASLSMSGIMQLSEEELFKAFNVVG</sequence>
<dbReference type="Gene3D" id="1.10.357.10">
    <property type="entry name" value="Tetracycline Repressor, domain 2"/>
    <property type="match status" value="1"/>
</dbReference>
<reference evidence="5" key="1">
    <citation type="submission" date="2017-05" db="EMBL/GenBank/DDBJ databases">
        <title>The Genome Sequence of Enterococcus sp. 4G2_DIV0659.</title>
        <authorList>
            <consortium name="The Broad Institute Genomics Platform"/>
            <consortium name="The Broad Institute Genomic Center for Infectious Diseases"/>
            <person name="Earl A."/>
            <person name="Manson A."/>
            <person name="Schwartman J."/>
            <person name="Gilmore M."/>
            <person name="Abouelleil A."/>
            <person name="Cao P."/>
            <person name="Chapman S."/>
            <person name="Cusick C."/>
            <person name="Shea T."/>
            <person name="Young S."/>
            <person name="Neafsey D."/>
            <person name="Nusbaum C."/>
            <person name="Birren B."/>
        </authorList>
    </citation>
    <scope>NUCLEOTIDE SEQUENCE [LARGE SCALE GENOMIC DNA]</scope>
    <source>
        <strain evidence="5">4G2_DIV0659</strain>
    </source>
</reference>